<evidence type="ECO:0000313" key="6">
    <source>
        <dbReference type="RefSeq" id="XP_036364678.1"/>
    </source>
</evidence>
<dbReference type="RefSeq" id="XP_036364680.1">
    <property type="nucleotide sequence ID" value="XM_036508787.1"/>
</dbReference>
<dbReference type="InterPro" id="IPR036259">
    <property type="entry name" value="MFS_trans_sf"/>
</dbReference>
<feature type="transmembrane region" description="Helical" evidence="2">
    <location>
        <begin position="450"/>
        <end position="468"/>
    </location>
</feature>
<dbReference type="GO" id="GO:0008028">
    <property type="term" value="F:monocarboxylic acid transmembrane transporter activity"/>
    <property type="evidence" value="ECO:0007669"/>
    <property type="project" value="TreeGrafter"/>
</dbReference>
<dbReference type="PANTHER" id="PTHR11360:SF260">
    <property type="entry name" value="MFS DOMAIN-CONTAINING PROTEIN"/>
    <property type="match status" value="1"/>
</dbReference>
<reference evidence="4 5" key="1">
    <citation type="submission" date="2025-08" db="UniProtKB">
        <authorList>
            <consortium name="RefSeq"/>
        </authorList>
    </citation>
    <scope>IDENTIFICATION</scope>
</reference>
<dbReference type="KEGG" id="osn:118765930"/>
<keyword evidence="2" id="KW-0812">Transmembrane</keyword>
<feature type="compositionally biased region" description="Basic and acidic residues" evidence="1">
    <location>
        <begin position="261"/>
        <end position="277"/>
    </location>
</feature>
<feature type="transmembrane region" description="Helical" evidence="2">
    <location>
        <begin position="422"/>
        <end position="444"/>
    </location>
</feature>
<feature type="transmembrane region" description="Helical" evidence="2">
    <location>
        <begin position="104"/>
        <end position="127"/>
    </location>
</feature>
<evidence type="ECO:0000256" key="1">
    <source>
        <dbReference type="SAM" id="MobiDB-lite"/>
    </source>
</evidence>
<feature type="transmembrane region" description="Helical" evidence="2">
    <location>
        <begin position="9"/>
        <end position="29"/>
    </location>
</feature>
<dbReference type="Pfam" id="PF07690">
    <property type="entry name" value="MFS_1"/>
    <property type="match status" value="1"/>
</dbReference>
<dbReference type="RefSeq" id="XP_036364677.1">
    <property type="nucleotide sequence ID" value="XM_036508784.1"/>
</dbReference>
<dbReference type="Gene3D" id="1.20.1250.20">
    <property type="entry name" value="MFS general substrate transporter like domains"/>
    <property type="match status" value="2"/>
</dbReference>
<evidence type="ECO:0000313" key="7">
    <source>
        <dbReference type="RefSeq" id="XP_036364679.1"/>
    </source>
</evidence>
<name>A0A7E6FCJ8_9MOLL</name>
<feature type="region of interest" description="Disordered" evidence="1">
    <location>
        <begin position="216"/>
        <end position="244"/>
    </location>
</feature>
<feature type="transmembrane region" description="Helical" evidence="2">
    <location>
        <begin position="391"/>
        <end position="410"/>
    </location>
</feature>
<evidence type="ECO:0000313" key="3">
    <source>
        <dbReference type="Proteomes" id="UP000515154"/>
    </source>
</evidence>
<feature type="transmembrane region" description="Helical" evidence="2">
    <location>
        <begin position="134"/>
        <end position="156"/>
    </location>
</feature>
<feature type="transmembrane region" description="Helical" evidence="2">
    <location>
        <begin position="473"/>
        <end position="495"/>
    </location>
</feature>
<feature type="transmembrane region" description="Helical" evidence="2">
    <location>
        <begin position="515"/>
        <end position="536"/>
    </location>
</feature>
<dbReference type="RefSeq" id="XP_036364675.1">
    <property type="nucleotide sequence ID" value="XM_036508782.1"/>
</dbReference>
<dbReference type="RefSeq" id="XP_036364678.1">
    <property type="nucleotide sequence ID" value="XM_036508785.1"/>
</dbReference>
<keyword evidence="3" id="KW-1185">Reference proteome</keyword>
<dbReference type="PANTHER" id="PTHR11360">
    <property type="entry name" value="MONOCARBOXYLATE TRANSPORTER"/>
    <property type="match status" value="1"/>
</dbReference>
<keyword evidence="2" id="KW-0472">Membrane</keyword>
<evidence type="ECO:0000313" key="5">
    <source>
        <dbReference type="RefSeq" id="XP_036364677.1"/>
    </source>
</evidence>
<keyword evidence="2" id="KW-1133">Transmembrane helix</keyword>
<feature type="transmembrane region" description="Helical" evidence="2">
    <location>
        <begin position="168"/>
        <end position="190"/>
    </location>
</feature>
<organism evidence="3 5">
    <name type="scientific">Octopus sinensis</name>
    <name type="common">East Asian common octopus</name>
    <dbReference type="NCBI Taxonomy" id="2607531"/>
    <lineage>
        <taxon>Eukaryota</taxon>
        <taxon>Metazoa</taxon>
        <taxon>Spiralia</taxon>
        <taxon>Lophotrochozoa</taxon>
        <taxon>Mollusca</taxon>
        <taxon>Cephalopoda</taxon>
        <taxon>Coleoidea</taxon>
        <taxon>Octopodiformes</taxon>
        <taxon>Octopoda</taxon>
        <taxon>Incirrata</taxon>
        <taxon>Octopodidae</taxon>
        <taxon>Octopus</taxon>
    </lineage>
</organism>
<dbReference type="SUPFAM" id="SSF103473">
    <property type="entry name" value="MFS general substrate transporter"/>
    <property type="match status" value="1"/>
</dbReference>
<dbReference type="RefSeq" id="XP_036364679.1">
    <property type="nucleotide sequence ID" value="XM_036508786.1"/>
</dbReference>
<feature type="transmembrane region" description="Helical" evidence="2">
    <location>
        <begin position="80"/>
        <end position="98"/>
    </location>
</feature>
<proteinExistence type="predicted"/>
<feature type="transmembrane region" description="Helical" evidence="2">
    <location>
        <begin position="49"/>
        <end position="73"/>
    </location>
</feature>
<feature type="compositionally biased region" description="Polar residues" evidence="1">
    <location>
        <begin position="228"/>
        <end position="242"/>
    </location>
</feature>
<feature type="compositionally biased region" description="Basic and acidic residues" evidence="1">
    <location>
        <begin position="286"/>
        <end position="295"/>
    </location>
</feature>
<dbReference type="AlphaFoldDB" id="A0A7E6FCJ8"/>
<accession>A0A7E6FCJ8</accession>
<dbReference type="InterPro" id="IPR011701">
    <property type="entry name" value="MFS"/>
</dbReference>
<dbReference type="Proteomes" id="UP000515154">
    <property type="component" value="Linkage group LG14"/>
</dbReference>
<feature type="region of interest" description="Disordered" evidence="1">
    <location>
        <begin position="261"/>
        <end position="295"/>
    </location>
</feature>
<evidence type="ECO:0000256" key="2">
    <source>
        <dbReference type="SAM" id="Phobius"/>
    </source>
</evidence>
<evidence type="ECO:0000313" key="8">
    <source>
        <dbReference type="RefSeq" id="XP_036364680.1"/>
    </source>
</evidence>
<feature type="transmembrane region" description="Helical" evidence="2">
    <location>
        <begin position="358"/>
        <end position="379"/>
    </location>
</feature>
<sequence length="538" mass="59775">MEVKVDRSWAWVVLAATFGIHFISGSLQYSSGIIRLNLLLDTISEEKVFVTWIISIYNSLFALAGVLSSLLIGKFGCRKTLFVGASLQALGFIGSYIITDNKLLLLTLSLITGTGCGVCYTAAMVVISYHFDRYLGLASGIAISAQGFGTVMINIIETTVNFYGLRNFYLLLAGYVLQNFVFGALLRTSVHEQNQSKKVKNVSILTGKNNIVYKSDESVNESKSKSENLTIPSSESPHNPNGQYRHEIQYNCEEINTRTKDFDQESLDKNSTDKTNGKLDQPSEYPNKEKSTDEIEMKDNFDSQHLQSLEALDIDVNGQPSNTFTKKNHLQKSSIVSDCNEKETCFGKYVAVLKNYRFIILALFVFLFSCAESTFHIMLPSYFMENGSTKAQVAQVFSFVGIVSAFSRFLTGLILNKNILSLTILFSVPSFLLAICSFFVPYFIQIYWGQLIYCLLFATFNFTVYALVNRICIVIVGVKGTAEAIGMLMLAWGLGSLTGSPVTERIILSTGSSDTITTIIGTFYMAASFVVFPATYRR</sequence>
<evidence type="ECO:0000313" key="4">
    <source>
        <dbReference type="RefSeq" id="XP_036364675.1"/>
    </source>
</evidence>
<gene>
    <name evidence="4 5 6 7 8" type="primary">LOC118765930</name>
</gene>
<dbReference type="InterPro" id="IPR050327">
    <property type="entry name" value="Proton-linked_MCT"/>
</dbReference>
<protein>
    <submittedName>
        <fullName evidence="4 5">Uncharacterized protein LOC118765930</fullName>
    </submittedName>
</protein>
<feature type="compositionally biased region" description="Basic and acidic residues" evidence="1">
    <location>
        <begin position="216"/>
        <end position="226"/>
    </location>
</feature>